<feature type="region of interest" description="Disordered" evidence="1">
    <location>
        <begin position="141"/>
        <end position="161"/>
    </location>
</feature>
<feature type="region of interest" description="Disordered" evidence="1">
    <location>
        <begin position="1"/>
        <end position="23"/>
    </location>
</feature>
<gene>
    <name evidence="2" type="ORF">CAEBREN_25898</name>
</gene>
<name>G0NUC4_CAEBE</name>
<dbReference type="HOGENOM" id="CLU_680128_0_0_1"/>
<dbReference type="InParanoid" id="G0NUC4"/>
<protein>
    <submittedName>
        <fullName evidence="2">Uncharacterized protein</fullName>
    </submittedName>
</protein>
<feature type="compositionally biased region" description="Polar residues" evidence="1">
    <location>
        <begin position="1"/>
        <end position="22"/>
    </location>
</feature>
<feature type="compositionally biased region" description="Basic and acidic residues" evidence="1">
    <location>
        <begin position="389"/>
        <end position="405"/>
    </location>
</feature>
<accession>G0NUC4</accession>
<feature type="region of interest" description="Disordered" evidence="1">
    <location>
        <begin position="321"/>
        <end position="344"/>
    </location>
</feature>
<feature type="compositionally biased region" description="Basic and acidic residues" evidence="1">
    <location>
        <begin position="208"/>
        <end position="226"/>
    </location>
</feature>
<proteinExistence type="predicted"/>
<evidence type="ECO:0000313" key="2">
    <source>
        <dbReference type="EMBL" id="EGT37776.1"/>
    </source>
</evidence>
<reference evidence="3" key="1">
    <citation type="submission" date="2011-07" db="EMBL/GenBank/DDBJ databases">
        <authorList>
            <consortium name="Caenorhabditis brenneri Sequencing and Analysis Consortium"/>
            <person name="Wilson R.K."/>
        </authorList>
    </citation>
    <scope>NUCLEOTIDE SEQUENCE [LARGE SCALE GENOMIC DNA]</scope>
    <source>
        <strain evidence="3">PB2801</strain>
    </source>
</reference>
<dbReference type="FunCoup" id="G0NUC4">
    <property type="interactions" value="4"/>
</dbReference>
<evidence type="ECO:0000256" key="1">
    <source>
        <dbReference type="SAM" id="MobiDB-lite"/>
    </source>
</evidence>
<feature type="region of interest" description="Disordered" evidence="1">
    <location>
        <begin position="208"/>
        <end position="235"/>
    </location>
</feature>
<organism evidence="3">
    <name type="scientific">Caenorhabditis brenneri</name>
    <name type="common">Nematode worm</name>
    <dbReference type="NCBI Taxonomy" id="135651"/>
    <lineage>
        <taxon>Eukaryota</taxon>
        <taxon>Metazoa</taxon>
        <taxon>Ecdysozoa</taxon>
        <taxon>Nematoda</taxon>
        <taxon>Chromadorea</taxon>
        <taxon>Rhabditida</taxon>
        <taxon>Rhabditina</taxon>
        <taxon>Rhabditomorpha</taxon>
        <taxon>Rhabditoidea</taxon>
        <taxon>Rhabditidae</taxon>
        <taxon>Peloderinae</taxon>
        <taxon>Caenorhabditis</taxon>
    </lineage>
</organism>
<dbReference type="EMBL" id="GL379949">
    <property type="protein sequence ID" value="EGT37776.1"/>
    <property type="molecule type" value="Genomic_DNA"/>
</dbReference>
<dbReference type="Proteomes" id="UP000008068">
    <property type="component" value="Unassembled WGS sequence"/>
</dbReference>
<dbReference type="AlphaFoldDB" id="G0NUC4"/>
<sequence>MSKISNATEEAQGNQAQSNLNRVQPKVKAQIDELAESDVKLVTKIYRKAQAQLKTQVEAKDPMVTALLAYIKDDFPLFKNAMAVWAEQDKTQTKADSLENASLAYANNDFPAFKLALKSHLDNVRAQIFAFTTRKEHSLVDNSSKVETAEKNRNQAQETIEPDSDTVIRYLRLRVKASDSSKKQLEAQLAEKDEIILGLSRKLETSKARENQLEKEKEELRSEYSEKNATSNAELERTANELRKANDRVGHLTFFSYSLKDKLVQAEAAQNDANHKLVSVLTEEVLRCKKVMMNQESEMAELKKIQKTMQKTEGEKTLMQGESQNFEDSEQPKEETAQTEQVQDGSVCKSLRLAMGTVELLKQQLEKVEMSLKRVELGSASNETEEIQQAEKDESDHDDYEIISH</sequence>
<evidence type="ECO:0000313" key="3">
    <source>
        <dbReference type="Proteomes" id="UP000008068"/>
    </source>
</evidence>
<feature type="region of interest" description="Disordered" evidence="1">
    <location>
        <begin position="375"/>
        <end position="405"/>
    </location>
</feature>
<keyword evidence="3" id="KW-1185">Reference proteome</keyword>